<dbReference type="EMBL" id="CAJOAY010003243">
    <property type="protein sequence ID" value="CAF4011146.1"/>
    <property type="molecule type" value="Genomic_DNA"/>
</dbReference>
<gene>
    <name evidence="2" type="ORF">OKA104_LOCUS30377</name>
    <name evidence="1" type="ORF">VCS650_LOCUS21299</name>
</gene>
<dbReference type="EMBL" id="CAJNON010000227">
    <property type="protein sequence ID" value="CAF1123028.1"/>
    <property type="molecule type" value="Genomic_DNA"/>
</dbReference>
<accession>A0A819PPG6</accession>
<reference evidence="2" key="1">
    <citation type="submission" date="2021-02" db="EMBL/GenBank/DDBJ databases">
        <authorList>
            <person name="Nowell W R."/>
        </authorList>
    </citation>
    <scope>NUCLEOTIDE SEQUENCE</scope>
</reference>
<dbReference type="OrthoDB" id="10363730at2759"/>
<proteinExistence type="predicted"/>
<evidence type="ECO:0000313" key="1">
    <source>
        <dbReference type="EMBL" id="CAF1123028.1"/>
    </source>
</evidence>
<sequence length="235" mass="25413">MNEKLYLEYLPGVKSSRSFSRQQITSSVIERLAQTCRIACGIVGLSNADGEYYCEADIPEDRIHLLIGFSHFDDENVQHQALEYMTNLSDNLSQLLDASQSAPQNTRQTLGHDSIQSLGLDLLPRRVRILAQTLAQSDIASLGDTLALLLTQLLNTINNLGLGPGVSGVLAPSLSADFECSLKCCSAGKNGDCCTLNGDGSDCCSGYTCGLYVCVPTTDYGRRNQPRQIKKLGAD</sequence>
<evidence type="ECO:0000313" key="2">
    <source>
        <dbReference type="EMBL" id="CAF4011146.1"/>
    </source>
</evidence>
<name>A0A819PPG6_9BILA</name>
<dbReference type="Proteomes" id="UP000663881">
    <property type="component" value="Unassembled WGS sequence"/>
</dbReference>
<protein>
    <submittedName>
        <fullName evidence="2">Uncharacterized protein</fullName>
    </submittedName>
</protein>
<evidence type="ECO:0000313" key="3">
    <source>
        <dbReference type="Proteomes" id="UP000663881"/>
    </source>
</evidence>
<dbReference type="AlphaFoldDB" id="A0A819PPG6"/>
<comment type="caution">
    <text evidence="2">The sequence shown here is derived from an EMBL/GenBank/DDBJ whole genome shotgun (WGS) entry which is preliminary data.</text>
</comment>
<organism evidence="2 3">
    <name type="scientific">Adineta steineri</name>
    <dbReference type="NCBI Taxonomy" id="433720"/>
    <lineage>
        <taxon>Eukaryota</taxon>
        <taxon>Metazoa</taxon>
        <taxon>Spiralia</taxon>
        <taxon>Gnathifera</taxon>
        <taxon>Rotifera</taxon>
        <taxon>Eurotatoria</taxon>
        <taxon>Bdelloidea</taxon>
        <taxon>Adinetida</taxon>
        <taxon>Adinetidae</taxon>
        <taxon>Adineta</taxon>
    </lineage>
</organism>
<dbReference type="Proteomes" id="UP000663891">
    <property type="component" value="Unassembled WGS sequence"/>
</dbReference>